<keyword evidence="5 7" id="KW-1133">Transmembrane helix</keyword>
<comment type="similarity">
    <text evidence="2">Belongs to the ABC-4 integral membrane protein family. LolC/E subfamily.</text>
</comment>
<dbReference type="InterPro" id="IPR003838">
    <property type="entry name" value="ABC3_permease_C"/>
</dbReference>
<feature type="domain" description="ABC3 transporter permease C-terminal" evidence="8">
    <location>
        <begin position="235"/>
        <end position="350"/>
    </location>
</feature>
<feature type="transmembrane region" description="Helical" evidence="7">
    <location>
        <begin position="235"/>
        <end position="254"/>
    </location>
</feature>
<evidence type="ECO:0000256" key="2">
    <source>
        <dbReference type="ARBA" id="ARBA00005236"/>
    </source>
</evidence>
<gene>
    <name evidence="9" type="ORF">E3T48_10820</name>
</gene>
<reference evidence="9 10" key="1">
    <citation type="submission" date="2019-03" db="EMBL/GenBank/DDBJ databases">
        <title>Genomics of glacier-inhabiting Cryobacterium strains.</title>
        <authorList>
            <person name="Liu Q."/>
            <person name="Xin Y.-H."/>
        </authorList>
    </citation>
    <scope>NUCLEOTIDE SEQUENCE [LARGE SCALE GENOMIC DNA]</scope>
    <source>
        <strain evidence="9 10">Hh4</strain>
    </source>
</reference>
<dbReference type="AlphaFoldDB" id="A0A4R9B4Y6"/>
<evidence type="ECO:0000313" key="10">
    <source>
        <dbReference type="Proteomes" id="UP000298313"/>
    </source>
</evidence>
<dbReference type="GO" id="GO:0098797">
    <property type="term" value="C:plasma membrane protein complex"/>
    <property type="evidence" value="ECO:0007669"/>
    <property type="project" value="TreeGrafter"/>
</dbReference>
<evidence type="ECO:0000259" key="8">
    <source>
        <dbReference type="Pfam" id="PF02687"/>
    </source>
</evidence>
<accession>A0A4R9B4Y6</accession>
<organism evidence="9 10">
    <name type="scientific">Cryobacterium fucosi</name>
    <dbReference type="NCBI Taxonomy" id="1259157"/>
    <lineage>
        <taxon>Bacteria</taxon>
        <taxon>Bacillati</taxon>
        <taxon>Actinomycetota</taxon>
        <taxon>Actinomycetes</taxon>
        <taxon>Micrococcales</taxon>
        <taxon>Microbacteriaceae</taxon>
        <taxon>Cryobacterium</taxon>
    </lineage>
</organism>
<comment type="caution">
    <text evidence="9">The sequence shown here is derived from an EMBL/GenBank/DDBJ whole genome shotgun (WGS) entry which is preliminary data.</text>
</comment>
<evidence type="ECO:0000256" key="3">
    <source>
        <dbReference type="ARBA" id="ARBA00022475"/>
    </source>
</evidence>
<keyword evidence="4 7" id="KW-0812">Transmembrane</keyword>
<evidence type="ECO:0000256" key="6">
    <source>
        <dbReference type="ARBA" id="ARBA00023136"/>
    </source>
</evidence>
<dbReference type="GO" id="GO:0044874">
    <property type="term" value="P:lipoprotein localization to outer membrane"/>
    <property type="evidence" value="ECO:0007669"/>
    <property type="project" value="TreeGrafter"/>
</dbReference>
<dbReference type="PANTHER" id="PTHR30489:SF0">
    <property type="entry name" value="LIPOPROTEIN-RELEASING SYSTEM TRANSMEMBRANE PROTEIN LOLE"/>
    <property type="match status" value="1"/>
</dbReference>
<feature type="transmembrane region" description="Helical" evidence="7">
    <location>
        <begin position="275"/>
        <end position="304"/>
    </location>
</feature>
<proteinExistence type="inferred from homology"/>
<sequence>MSAGVHWRSMTRRLPALTGGVITMGLVVSLGTMLVYFATVYDNAKAADARFRVGSDIRLTPNPTGELPHPTTLAHEFALAGQTATTPVVHSAQNAVLTSDFNEDTMNVAAIDPDTFGAVAAPPDSVFVSGTAGEALAALRSPPDGVLVNVALADGLKLKVGDRAEVLLARGTDQQIRVPVRVVGLFTTFPGAGAGAGTANFRERFDVQTRATSLDRDQSSLTALNVQGLLHLDSFFTFLMAATATAMFVFGLLLQRRREYVTLRAQGMSSRDIRVLVLAESGTAAVLGAAIGVLVGVGMASQFVQLLRPIFTLAPPLAVPPVELAVLAVLVLGATALSSIAAAFQLGRLKPTELLRDE</sequence>
<evidence type="ECO:0000313" key="9">
    <source>
        <dbReference type="EMBL" id="TFD76059.1"/>
    </source>
</evidence>
<evidence type="ECO:0000256" key="1">
    <source>
        <dbReference type="ARBA" id="ARBA00004651"/>
    </source>
</evidence>
<dbReference type="PANTHER" id="PTHR30489">
    <property type="entry name" value="LIPOPROTEIN-RELEASING SYSTEM TRANSMEMBRANE PROTEIN LOLE"/>
    <property type="match status" value="1"/>
</dbReference>
<dbReference type="Pfam" id="PF02687">
    <property type="entry name" value="FtsX"/>
    <property type="match status" value="1"/>
</dbReference>
<keyword evidence="10" id="KW-1185">Reference proteome</keyword>
<dbReference type="OrthoDB" id="3859711at2"/>
<feature type="transmembrane region" description="Helical" evidence="7">
    <location>
        <begin position="21"/>
        <end position="41"/>
    </location>
</feature>
<keyword evidence="3" id="KW-1003">Cell membrane</keyword>
<evidence type="ECO:0000256" key="5">
    <source>
        <dbReference type="ARBA" id="ARBA00022989"/>
    </source>
</evidence>
<dbReference type="InterPro" id="IPR051447">
    <property type="entry name" value="Lipoprotein-release_system"/>
</dbReference>
<keyword evidence="6 7" id="KW-0472">Membrane</keyword>
<evidence type="ECO:0000256" key="7">
    <source>
        <dbReference type="SAM" id="Phobius"/>
    </source>
</evidence>
<dbReference type="EMBL" id="SOHH01000073">
    <property type="protein sequence ID" value="TFD76059.1"/>
    <property type="molecule type" value="Genomic_DNA"/>
</dbReference>
<name>A0A4R9B4Y6_9MICO</name>
<dbReference type="RefSeq" id="WP_134524068.1">
    <property type="nucleotide sequence ID" value="NZ_SOHH01000073.1"/>
</dbReference>
<dbReference type="Proteomes" id="UP000298313">
    <property type="component" value="Unassembled WGS sequence"/>
</dbReference>
<protein>
    <submittedName>
        <fullName evidence="9">ABC transporter permease</fullName>
    </submittedName>
</protein>
<comment type="subcellular location">
    <subcellularLocation>
        <location evidence="1">Cell membrane</location>
        <topology evidence="1">Multi-pass membrane protein</topology>
    </subcellularLocation>
</comment>
<feature type="transmembrane region" description="Helical" evidence="7">
    <location>
        <begin position="324"/>
        <end position="346"/>
    </location>
</feature>
<evidence type="ECO:0000256" key="4">
    <source>
        <dbReference type="ARBA" id="ARBA00022692"/>
    </source>
</evidence>